<sequence>MLKILLHSIVFRSEANMKNFAVSIVLCFLVIFVLAQAQPHYSRHYHWQGGQGENYHAGNQGAGGQGGGNYYRTCPPANCPSFCGMKMDDNGCPECVCIEY</sequence>
<dbReference type="EMBL" id="CAXIEN010000155">
    <property type="protein sequence ID" value="CAL1282410.1"/>
    <property type="molecule type" value="Genomic_DNA"/>
</dbReference>
<keyword evidence="1" id="KW-0732">Signal</keyword>
<feature type="chain" id="PRO_5043875342" evidence="1">
    <location>
        <begin position="38"/>
        <end position="100"/>
    </location>
</feature>
<name>A0AAV2AEU6_9ARAC</name>
<comment type="caution">
    <text evidence="2">The sequence shown here is derived from an EMBL/GenBank/DDBJ whole genome shotgun (WGS) entry which is preliminary data.</text>
</comment>
<evidence type="ECO:0000256" key="1">
    <source>
        <dbReference type="SAM" id="SignalP"/>
    </source>
</evidence>
<dbReference type="AlphaFoldDB" id="A0AAV2AEU6"/>
<protein>
    <submittedName>
        <fullName evidence="2">Uncharacterized protein</fullName>
    </submittedName>
</protein>
<keyword evidence="3" id="KW-1185">Reference proteome</keyword>
<reference evidence="2 3" key="1">
    <citation type="submission" date="2024-04" db="EMBL/GenBank/DDBJ databases">
        <authorList>
            <person name="Rising A."/>
            <person name="Reimegard J."/>
            <person name="Sonavane S."/>
            <person name="Akerstrom W."/>
            <person name="Nylinder S."/>
            <person name="Hedman E."/>
            <person name="Kallberg Y."/>
        </authorList>
    </citation>
    <scope>NUCLEOTIDE SEQUENCE [LARGE SCALE GENOMIC DNA]</scope>
</reference>
<proteinExistence type="predicted"/>
<gene>
    <name evidence="2" type="ORF">LARSCL_LOCUS12062</name>
</gene>
<evidence type="ECO:0000313" key="3">
    <source>
        <dbReference type="Proteomes" id="UP001497382"/>
    </source>
</evidence>
<accession>A0AAV2AEU6</accession>
<dbReference type="Proteomes" id="UP001497382">
    <property type="component" value="Unassembled WGS sequence"/>
</dbReference>
<evidence type="ECO:0000313" key="2">
    <source>
        <dbReference type="EMBL" id="CAL1282410.1"/>
    </source>
</evidence>
<feature type="signal peptide" evidence="1">
    <location>
        <begin position="1"/>
        <end position="37"/>
    </location>
</feature>
<organism evidence="2 3">
    <name type="scientific">Larinioides sclopetarius</name>
    <dbReference type="NCBI Taxonomy" id="280406"/>
    <lineage>
        <taxon>Eukaryota</taxon>
        <taxon>Metazoa</taxon>
        <taxon>Ecdysozoa</taxon>
        <taxon>Arthropoda</taxon>
        <taxon>Chelicerata</taxon>
        <taxon>Arachnida</taxon>
        <taxon>Araneae</taxon>
        <taxon>Araneomorphae</taxon>
        <taxon>Entelegynae</taxon>
        <taxon>Araneoidea</taxon>
        <taxon>Araneidae</taxon>
        <taxon>Larinioides</taxon>
    </lineage>
</organism>